<keyword evidence="5" id="KW-0326">Glycosidase</keyword>
<dbReference type="Pfam" id="PF01373">
    <property type="entry name" value="Glyco_hydro_14"/>
    <property type="match status" value="1"/>
</dbReference>
<dbReference type="EnsemblPlants" id="Kaladp0172s0023.1.v1.1">
    <property type="protein sequence ID" value="Kaladp0172s0023.1.v1.1"/>
    <property type="gene ID" value="Kaladp0172s0023.v1.1"/>
</dbReference>
<evidence type="ECO:0000256" key="4">
    <source>
        <dbReference type="PIRSR" id="PIRSR601554-1"/>
    </source>
</evidence>
<keyword evidence="2 5" id="KW-0119">Carbohydrate metabolism</keyword>
<keyword evidence="9" id="KW-1185">Reference proteome</keyword>
<accession>A0A7N0V6A2</accession>
<reference evidence="8" key="1">
    <citation type="submission" date="2021-01" db="UniProtKB">
        <authorList>
            <consortium name="EnsemblPlants"/>
        </authorList>
    </citation>
    <scope>IDENTIFICATION</scope>
</reference>
<dbReference type="Gramene" id="Kaladp0172s0023.4.v1.1">
    <property type="protein sequence ID" value="Kaladp0172s0023.4.v1.1"/>
    <property type="gene ID" value="Kaladp0172s0023.v1.1"/>
</dbReference>
<dbReference type="Gene3D" id="3.20.20.80">
    <property type="entry name" value="Glycosidases"/>
    <property type="match status" value="1"/>
</dbReference>
<organism evidence="8 9">
    <name type="scientific">Kalanchoe fedtschenkoi</name>
    <name type="common">Lavender scallops</name>
    <name type="synonym">South American air plant</name>
    <dbReference type="NCBI Taxonomy" id="63787"/>
    <lineage>
        <taxon>Eukaryota</taxon>
        <taxon>Viridiplantae</taxon>
        <taxon>Streptophyta</taxon>
        <taxon>Embryophyta</taxon>
        <taxon>Tracheophyta</taxon>
        <taxon>Spermatophyta</taxon>
        <taxon>Magnoliopsida</taxon>
        <taxon>eudicotyledons</taxon>
        <taxon>Gunneridae</taxon>
        <taxon>Pentapetalae</taxon>
        <taxon>Saxifragales</taxon>
        <taxon>Crassulaceae</taxon>
        <taxon>Kalanchoe</taxon>
    </lineage>
</organism>
<evidence type="ECO:0000313" key="8">
    <source>
        <dbReference type="EnsemblPlants" id="Kaladp0172s0023.5.v1.1"/>
    </source>
</evidence>
<proteinExistence type="inferred from homology"/>
<dbReference type="Proteomes" id="UP000594263">
    <property type="component" value="Unplaced"/>
</dbReference>
<dbReference type="Pfam" id="PF05687">
    <property type="entry name" value="BES1_N"/>
    <property type="match status" value="1"/>
</dbReference>
<evidence type="ECO:0000256" key="1">
    <source>
        <dbReference type="ARBA" id="ARBA00005652"/>
    </source>
</evidence>
<comment type="similarity">
    <text evidence="1 5">Belongs to the glycosyl hydrolase 14 family.</text>
</comment>
<protein>
    <recommendedName>
        <fullName evidence="5">Beta-amylase</fullName>
        <ecNumber evidence="5">3.2.1.2</ecNumber>
    </recommendedName>
</protein>
<feature type="domain" description="BES1/BZR1 plant transcription factor N-terminal" evidence="7">
    <location>
        <begin position="52"/>
        <end position="152"/>
    </location>
</feature>
<feature type="active site" description="Proton donor" evidence="4">
    <location>
        <position position="395"/>
    </location>
</feature>
<keyword evidence="5" id="KW-0378">Hydrolase</keyword>
<dbReference type="AlphaFoldDB" id="A0A7N0V6A2"/>
<name>A0A7N0V6A2_KALFE</name>
<comment type="catalytic activity">
    <reaction evidence="5">
        <text>Hydrolysis of (1-&gt;4)-alpha-D-glucosidic linkages in polysaccharides so as to remove successive maltose units from the non-reducing ends of the chains.</text>
        <dbReference type="EC" id="3.2.1.2"/>
    </reaction>
</comment>
<evidence type="ECO:0000259" key="7">
    <source>
        <dbReference type="Pfam" id="PF05687"/>
    </source>
</evidence>
<dbReference type="SUPFAM" id="SSF51445">
    <property type="entry name" value="(Trans)glycosidases"/>
    <property type="match status" value="1"/>
</dbReference>
<evidence type="ECO:0000256" key="2">
    <source>
        <dbReference type="ARBA" id="ARBA00023277"/>
    </source>
</evidence>
<dbReference type="GO" id="GO:0006355">
    <property type="term" value="P:regulation of DNA-templated transcription"/>
    <property type="evidence" value="ECO:0007669"/>
    <property type="project" value="UniProtKB-ARBA"/>
</dbReference>
<dbReference type="Gramene" id="Kaladp0172s0023.1.v1.1">
    <property type="protein sequence ID" value="Kaladp0172s0023.1.v1.1"/>
    <property type="gene ID" value="Kaladp0172s0023.v1.1"/>
</dbReference>
<feature type="active site" description="Proton acceptor" evidence="4">
    <location>
        <position position="589"/>
    </location>
</feature>
<dbReference type="PRINTS" id="PR00750">
    <property type="entry name" value="BETAAMYLASE"/>
</dbReference>
<sequence length="651" mass="73648">MKTGNEIGAIQHLDPTHHQQQQQQPPSRRPRGFAASAAIHAPGSTSACVKGKKREREKERTKLRERHRRAVTSRMLAGLRQYGNFPLPARADMNDVLAALARQAGWTVEADGTTYRHTALPNPVVQMEAYPVWSIDSPVSATSLGKASCSLDGLHSLQVTLRGHEGTNLSPVASFDSAVISERDTGRSIDTYTSNSLEADQLLHSTRFGEDQSDFAGTPYIPVYIALAPDIINNLGQLIDPDGIRQELSHIKSLNADGVVVLCWWGIVENWIPQKYEWMGYKLLFNIIREFKLKLQVVMAFHDYGIDDSGNVLIPLPQWVLDIGRENPDIFFTDRKGERNMECLTLGIDKERALNKRTGIEVYYDFMRNFRTEFDDLFSEGIVYAVEIGLGASGELKYPAFSERSGWRYPGIGEFQCYDKYLQQSLKLAAKLRGHPFWAKAPDNCGHYNSKPFETGFFHERGDYDSYYGRFFLQWYTQCLIDHADNILSLASLIFEGTHLVIKIPAIFWWYKTVSHAAELTAGYYNPTNKDGYSPLFEVLNKHGVTVKFAHSGLLLTSQESDEALADPESLSWQVLNSAWERGLTVAGENPIGLYDKEGYMRVVETAKPRNDPDRHRLSFFVHQYASPLFQTAICVSELDYFIKFMHGEKS</sequence>
<dbReference type="EnsemblPlants" id="Kaladp0172s0023.4.v1.1">
    <property type="protein sequence ID" value="Kaladp0172s0023.4.v1.1"/>
    <property type="gene ID" value="Kaladp0172s0023.v1.1"/>
</dbReference>
<keyword evidence="3 5" id="KW-0624">Polysaccharide degradation</keyword>
<dbReference type="InterPro" id="IPR008540">
    <property type="entry name" value="BES1_N"/>
</dbReference>
<dbReference type="OMA" id="EIAKPRN"/>
<dbReference type="EnsemblPlants" id="Kaladp0172s0023.5.v1.1">
    <property type="protein sequence ID" value="Kaladp0172s0023.5.v1.1"/>
    <property type="gene ID" value="Kaladp0172s0023.v1.1"/>
</dbReference>
<dbReference type="InterPro" id="IPR017853">
    <property type="entry name" value="GH"/>
</dbReference>
<dbReference type="GO" id="GO:0016161">
    <property type="term" value="F:beta-amylase activity"/>
    <property type="evidence" value="ECO:0007669"/>
    <property type="project" value="UniProtKB-EC"/>
</dbReference>
<dbReference type="PANTHER" id="PTHR31352">
    <property type="entry name" value="BETA-AMYLASE 1, CHLOROPLASTIC"/>
    <property type="match status" value="1"/>
</dbReference>
<dbReference type="Gramene" id="Kaladp0172s0023.5.v1.1">
    <property type="protein sequence ID" value="Kaladp0172s0023.5.v1.1"/>
    <property type="gene ID" value="Kaladp0172s0023.v1.1"/>
</dbReference>
<dbReference type="GO" id="GO:0000272">
    <property type="term" value="P:polysaccharide catabolic process"/>
    <property type="evidence" value="ECO:0007669"/>
    <property type="project" value="UniProtKB-KW"/>
</dbReference>
<feature type="region of interest" description="Disordered" evidence="6">
    <location>
        <begin position="1"/>
        <end position="60"/>
    </location>
</feature>
<evidence type="ECO:0000313" key="9">
    <source>
        <dbReference type="Proteomes" id="UP000594263"/>
    </source>
</evidence>
<evidence type="ECO:0000256" key="5">
    <source>
        <dbReference type="RuleBase" id="RU000509"/>
    </source>
</evidence>
<dbReference type="PANTHER" id="PTHR31352:SF8">
    <property type="entry name" value="BETA-AMYLASE 8"/>
    <property type="match status" value="1"/>
</dbReference>
<evidence type="ECO:0000256" key="3">
    <source>
        <dbReference type="ARBA" id="ARBA00023326"/>
    </source>
</evidence>
<dbReference type="EC" id="3.2.1.2" evidence="5"/>
<dbReference type="InterPro" id="IPR001554">
    <property type="entry name" value="Glyco_hydro_14"/>
</dbReference>
<evidence type="ECO:0000256" key="6">
    <source>
        <dbReference type="SAM" id="MobiDB-lite"/>
    </source>
</evidence>